<feature type="compositionally biased region" description="Acidic residues" evidence="1">
    <location>
        <begin position="103"/>
        <end position="117"/>
    </location>
</feature>
<feature type="region of interest" description="Disordered" evidence="1">
    <location>
        <begin position="100"/>
        <end position="125"/>
    </location>
</feature>
<organism evidence="2 3">
    <name type="scientific">Candidatus Jorgensenbacteria bacterium GWA1_54_12</name>
    <dbReference type="NCBI Taxonomy" id="1798468"/>
    <lineage>
        <taxon>Bacteria</taxon>
        <taxon>Candidatus Joergenseniibacteriota</taxon>
    </lineage>
</organism>
<reference evidence="2 3" key="1">
    <citation type="journal article" date="2016" name="Nat. Commun.">
        <title>Thousands of microbial genomes shed light on interconnected biogeochemical processes in an aquifer system.</title>
        <authorList>
            <person name="Anantharaman K."/>
            <person name="Brown C.T."/>
            <person name="Hug L.A."/>
            <person name="Sharon I."/>
            <person name="Castelle C.J."/>
            <person name="Probst A.J."/>
            <person name="Thomas B.C."/>
            <person name="Singh A."/>
            <person name="Wilkins M.J."/>
            <person name="Karaoz U."/>
            <person name="Brodie E.L."/>
            <person name="Williams K.H."/>
            <person name="Hubbard S.S."/>
            <person name="Banfield J.F."/>
        </authorList>
    </citation>
    <scope>NUCLEOTIDE SEQUENCE [LARGE SCALE GENOMIC DNA]</scope>
</reference>
<evidence type="ECO:0000256" key="1">
    <source>
        <dbReference type="SAM" id="MobiDB-lite"/>
    </source>
</evidence>
<evidence type="ECO:0000313" key="3">
    <source>
        <dbReference type="Proteomes" id="UP000176273"/>
    </source>
</evidence>
<gene>
    <name evidence="2" type="ORF">A2110_02400</name>
</gene>
<name>A0A1F6BKW1_9BACT</name>
<sequence>MIHLLINLALAVSAGMLLFIVARALPRVSEESARRPAGASRLMSYLEKADAFVKRISERFLRKARVILMKLENVVGTKLTAYKKDGDSVSRRSNLKLEFSETVLDEEEGKEEKEEEKEEKKEGEE</sequence>
<evidence type="ECO:0000313" key="2">
    <source>
        <dbReference type="EMBL" id="OGG37559.1"/>
    </source>
</evidence>
<dbReference type="AlphaFoldDB" id="A0A1F6BKW1"/>
<proteinExistence type="predicted"/>
<dbReference type="EMBL" id="MFKH01000009">
    <property type="protein sequence ID" value="OGG37559.1"/>
    <property type="molecule type" value="Genomic_DNA"/>
</dbReference>
<dbReference type="Proteomes" id="UP000176273">
    <property type="component" value="Unassembled WGS sequence"/>
</dbReference>
<protein>
    <submittedName>
        <fullName evidence="2">Uncharacterized protein</fullName>
    </submittedName>
</protein>
<dbReference type="STRING" id="1798468.A2110_02400"/>
<accession>A0A1F6BKW1</accession>
<comment type="caution">
    <text evidence="2">The sequence shown here is derived from an EMBL/GenBank/DDBJ whole genome shotgun (WGS) entry which is preliminary data.</text>
</comment>